<accession>A0A0M9UBI6</accession>
<sequence length="945" mass="102425">MRLTTWYFVLVVCVYALVRAAPATAQDPVEAILASMSIEQRVGQLFLVTFPGRDVGEESIAARLIRDLHVGGVVLRASNDNYPRDATAPAEIASLTTALQSLAFETSRQENQPFVPLFIGMEYWPLPSRPADGMPPEGFTDVPSPMAIGATWNPTNAEIVGTIVGRELHAVGVNMVLDPGLDVLTTPQYGLPSNLDAAAFGGDPYWVGQMGRAFTRGVHAGSSGRLLVIAKHFPGLGSSDRRPEEEIATVQKSLDDLQRVELQPYFTVTRADENDPDGVVDGLQTAHIRYRGWQVNIRQLTRPISLDAQNLPTILALSPLDAWRANGLLVSDALGVPAVRRFYEDQIGTFLPRQVAQEAFIAGHDVLFVADFGQPGDWESHYANIETTITWFAERYRTDPAFAERVDASLRRILRAKLNMSGGLFTLNQVVPVPLESRDDAPLRASMPEVVRIAEEATTLLYPDWQDLAARLPGPPLLDETIVVFSDAHLVRDCLTCEPRPFIAPRAFEDALLQLYGPNASQQLRDENIISLTLADLNAYLDARQTGEGLESEPVATVAQAVNSADWVIFLIDRIDPITNPGSDALPRFLNEAGDQLLQKRVIVFALGAPYYLDATDISKLTAYFALYTPSRTFITAAARLLFGEYTPKGAPPVSVPGIGYDLLRALEPDPNQLINLRLVGVISTAGDNGAATPTPLPTITPEGGATLVPPLVRFGDSIIVRTGPILDHNGNPVPDGTPVTFILSYPNEGIELPRHERITRNGIAETVVMLERPGLLVIRAEAPPARRSTSLLLTIQDEEAPAVIATEIPPTPTPLPTATPLPTQTPSVTPEPMPTPTPVPASPWPVTHIPPGALTWRTFFIALVIVVAGGALLAFSQEGWTPAMRMRQFLLAFSLGLGAYAVYVAMWGVGVLPTSWGASQGALVCAIAGMLLSLVVTMRQERLP</sequence>
<keyword evidence="7" id="KW-0812">Transmembrane</keyword>
<dbReference type="InterPro" id="IPR017853">
    <property type="entry name" value="GH"/>
</dbReference>
<evidence type="ECO:0000256" key="4">
    <source>
        <dbReference type="ARBA" id="ARBA00022801"/>
    </source>
</evidence>
<dbReference type="Proteomes" id="UP000050502">
    <property type="component" value="Unassembled WGS sequence"/>
</dbReference>
<comment type="similarity">
    <text evidence="2">Belongs to the glycosyl hydrolase 3 family.</text>
</comment>
<keyword evidence="7" id="KW-0472">Membrane</keyword>
<evidence type="ECO:0000256" key="5">
    <source>
        <dbReference type="ARBA" id="ARBA00023295"/>
    </source>
</evidence>
<feature type="transmembrane region" description="Helical" evidence="7">
    <location>
        <begin position="917"/>
        <end position="937"/>
    </location>
</feature>
<feature type="domain" description="Glycoside hydrolase family 3 N-terminal" evidence="9">
    <location>
        <begin position="38"/>
        <end position="370"/>
    </location>
</feature>
<feature type="transmembrane region" description="Helical" evidence="7">
    <location>
        <begin position="855"/>
        <end position="877"/>
    </location>
</feature>
<keyword evidence="12" id="KW-1185">Reference proteome</keyword>
<dbReference type="PANTHER" id="PTHR30480">
    <property type="entry name" value="BETA-HEXOSAMINIDASE-RELATED"/>
    <property type="match status" value="1"/>
</dbReference>
<dbReference type="SUPFAM" id="SSF51445">
    <property type="entry name" value="(Trans)glycosidases"/>
    <property type="match status" value="1"/>
</dbReference>
<dbReference type="InterPro" id="IPR050226">
    <property type="entry name" value="NagZ_Beta-hexosaminidase"/>
</dbReference>
<evidence type="ECO:0000256" key="1">
    <source>
        <dbReference type="ARBA" id="ARBA00001231"/>
    </source>
</evidence>
<protein>
    <recommendedName>
        <fullName evidence="3">beta-N-acetylhexosaminidase</fullName>
        <ecNumber evidence="3">3.2.1.52</ecNumber>
    </recommendedName>
</protein>
<dbReference type="Pfam" id="PF00933">
    <property type="entry name" value="Glyco_hydro_3"/>
    <property type="match status" value="1"/>
</dbReference>
<feature type="transmembrane region" description="Helical" evidence="7">
    <location>
        <begin position="889"/>
        <end position="911"/>
    </location>
</feature>
<feature type="chain" id="PRO_5010428766" description="beta-N-acetylhexosaminidase" evidence="8">
    <location>
        <begin position="26"/>
        <end position="945"/>
    </location>
</feature>
<reference evidence="12" key="3">
    <citation type="submission" date="2015-08" db="EMBL/GenBank/DDBJ databases">
        <title>Draft Genome Sequence of a Heterotrophic Facultative Anaerobic Bacterium Ardenticatena maritima Strain 110S.</title>
        <authorList>
            <person name="Kawaichi S."/>
            <person name="Yoshida T."/>
            <person name="Sako Y."/>
            <person name="Nakamura R."/>
        </authorList>
    </citation>
    <scope>NUCLEOTIDE SEQUENCE [LARGE SCALE GENOMIC DNA]</scope>
    <source>
        <strain evidence="12">110S</strain>
    </source>
</reference>
<dbReference type="GO" id="GO:0005975">
    <property type="term" value="P:carbohydrate metabolic process"/>
    <property type="evidence" value="ECO:0007669"/>
    <property type="project" value="InterPro"/>
</dbReference>
<feature type="signal peptide" evidence="8">
    <location>
        <begin position="1"/>
        <end position="25"/>
    </location>
</feature>
<dbReference type="SUPFAM" id="SSF52279">
    <property type="entry name" value="Beta-D-glucan exohydrolase, C-terminal domain"/>
    <property type="match status" value="1"/>
</dbReference>
<dbReference type="GO" id="GO:0009254">
    <property type="term" value="P:peptidoglycan turnover"/>
    <property type="evidence" value="ECO:0007669"/>
    <property type="project" value="TreeGrafter"/>
</dbReference>
<gene>
    <name evidence="10" type="ORF">ARMA_0347</name>
    <name evidence="11" type="ORF">SE16_06310</name>
</gene>
<dbReference type="EMBL" id="BBZA01000019">
    <property type="protein sequence ID" value="GAP61924.1"/>
    <property type="molecule type" value="Genomic_DNA"/>
</dbReference>
<evidence type="ECO:0000313" key="13">
    <source>
        <dbReference type="Proteomes" id="UP000050502"/>
    </source>
</evidence>
<comment type="caution">
    <text evidence="10">The sequence shown here is derived from an EMBL/GenBank/DDBJ whole genome shotgun (WGS) entry which is preliminary data.</text>
</comment>
<evidence type="ECO:0000256" key="3">
    <source>
        <dbReference type="ARBA" id="ARBA00012663"/>
    </source>
</evidence>
<evidence type="ECO:0000256" key="8">
    <source>
        <dbReference type="SAM" id="SignalP"/>
    </source>
</evidence>
<keyword evidence="8" id="KW-0732">Signal</keyword>
<dbReference type="EC" id="3.2.1.52" evidence="3"/>
<evidence type="ECO:0000256" key="6">
    <source>
        <dbReference type="SAM" id="MobiDB-lite"/>
    </source>
</evidence>
<evidence type="ECO:0000313" key="11">
    <source>
        <dbReference type="EMBL" id="KPL88417.1"/>
    </source>
</evidence>
<feature type="compositionally biased region" description="Pro residues" evidence="6">
    <location>
        <begin position="810"/>
        <end position="820"/>
    </location>
</feature>
<dbReference type="InterPro" id="IPR036962">
    <property type="entry name" value="Glyco_hydro_3_N_sf"/>
</dbReference>
<dbReference type="PANTHER" id="PTHR30480:SF13">
    <property type="entry name" value="BETA-HEXOSAMINIDASE"/>
    <property type="match status" value="1"/>
</dbReference>
<keyword evidence="5 10" id="KW-0326">Glycosidase</keyword>
<comment type="catalytic activity">
    <reaction evidence="1">
        <text>Hydrolysis of terminal non-reducing N-acetyl-D-hexosamine residues in N-acetyl-beta-D-hexosaminides.</text>
        <dbReference type="EC" id="3.2.1.52"/>
    </reaction>
</comment>
<dbReference type="STRING" id="872965.SE16_06310"/>
<evidence type="ECO:0000256" key="2">
    <source>
        <dbReference type="ARBA" id="ARBA00005336"/>
    </source>
</evidence>
<proteinExistence type="inferred from homology"/>
<keyword evidence="7" id="KW-1133">Transmembrane helix</keyword>
<evidence type="ECO:0000256" key="7">
    <source>
        <dbReference type="SAM" id="Phobius"/>
    </source>
</evidence>
<organism evidence="10 12">
    <name type="scientific">Ardenticatena maritima</name>
    <dbReference type="NCBI Taxonomy" id="872965"/>
    <lineage>
        <taxon>Bacteria</taxon>
        <taxon>Bacillati</taxon>
        <taxon>Chloroflexota</taxon>
        <taxon>Ardenticatenia</taxon>
        <taxon>Ardenticatenales</taxon>
        <taxon>Ardenticatenaceae</taxon>
        <taxon>Ardenticatena</taxon>
    </lineage>
</organism>
<name>A0A0M9UBI6_9CHLR</name>
<evidence type="ECO:0000259" key="9">
    <source>
        <dbReference type="Pfam" id="PF00933"/>
    </source>
</evidence>
<reference evidence="10 12" key="1">
    <citation type="journal article" date="2015" name="Genome Announc.">
        <title>Draft Genome Sequence of a Heterotrophic Facultative Anaerobic Thermophilic Bacterium, Ardenticatena maritima Strain 110ST.</title>
        <authorList>
            <person name="Kawaichi S."/>
            <person name="Yoshida T."/>
            <person name="Sako Y."/>
            <person name="Nakamura R."/>
        </authorList>
    </citation>
    <scope>NUCLEOTIDE SEQUENCE [LARGE SCALE GENOMIC DNA]</scope>
    <source>
        <strain evidence="10 12">110S</strain>
    </source>
</reference>
<dbReference type="Gene3D" id="3.40.50.1700">
    <property type="entry name" value="Glycoside hydrolase family 3 C-terminal domain"/>
    <property type="match status" value="1"/>
</dbReference>
<dbReference type="Proteomes" id="UP000037784">
    <property type="component" value="Unassembled WGS sequence"/>
</dbReference>
<keyword evidence="4 10" id="KW-0378">Hydrolase</keyword>
<evidence type="ECO:0000313" key="10">
    <source>
        <dbReference type="EMBL" id="GAP61924.1"/>
    </source>
</evidence>
<dbReference type="AlphaFoldDB" id="A0A0M9UBI6"/>
<dbReference type="InParanoid" id="A0A0M9UBI6"/>
<dbReference type="Gene3D" id="3.20.20.300">
    <property type="entry name" value="Glycoside hydrolase, family 3, N-terminal domain"/>
    <property type="match status" value="1"/>
</dbReference>
<reference evidence="11 13" key="2">
    <citation type="submission" date="2015-07" db="EMBL/GenBank/DDBJ databases">
        <title>Whole genome sequence of Ardenticatena maritima DSM 23922.</title>
        <authorList>
            <person name="Hemp J."/>
            <person name="Ward L.M."/>
            <person name="Pace L.A."/>
            <person name="Fischer W.W."/>
        </authorList>
    </citation>
    <scope>NUCLEOTIDE SEQUENCE [LARGE SCALE GENOMIC DNA]</scope>
    <source>
        <strain evidence="11 13">110S</strain>
    </source>
</reference>
<dbReference type="EMBL" id="LGKN01000004">
    <property type="protein sequence ID" value="KPL88417.1"/>
    <property type="molecule type" value="Genomic_DNA"/>
</dbReference>
<dbReference type="InterPro" id="IPR001764">
    <property type="entry name" value="Glyco_hydro_3_N"/>
</dbReference>
<dbReference type="InterPro" id="IPR036881">
    <property type="entry name" value="Glyco_hydro_3_C_sf"/>
</dbReference>
<evidence type="ECO:0000313" key="12">
    <source>
        <dbReference type="Proteomes" id="UP000037784"/>
    </source>
</evidence>
<feature type="compositionally biased region" description="Pro residues" evidence="6">
    <location>
        <begin position="830"/>
        <end position="840"/>
    </location>
</feature>
<feature type="region of interest" description="Disordered" evidence="6">
    <location>
        <begin position="808"/>
        <end position="840"/>
    </location>
</feature>
<dbReference type="GO" id="GO:0004563">
    <property type="term" value="F:beta-N-acetylhexosaminidase activity"/>
    <property type="evidence" value="ECO:0007669"/>
    <property type="project" value="UniProtKB-EC"/>
</dbReference>